<feature type="region of interest" description="Disordered" evidence="1">
    <location>
        <begin position="148"/>
        <end position="169"/>
    </location>
</feature>
<evidence type="ECO:0000313" key="3">
    <source>
        <dbReference type="Proteomes" id="UP000828390"/>
    </source>
</evidence>
<reference evidence="2" key="2">
    <citation type="submission" date="2020-11" db="EMBL/GenBank/DDBJ databases">
        <authorList>
            <person name="McCartney M.A."/>
            <person name="Auch B."/>
            <person name="Kono T."/>
            <person name="Mallez S."/>
            <person name="Becker A."/>
            <person name="Gohl D.M."/>
            <person name="Silverstein K.A.T."/>
            <person name="Koren S."/>
            <person name="Bechman K.B."/>
            <person name="Herman A."/>
            <person name="Abrahante J.E."/>
            <person name="Garbe J."/>
        </authorList>
    </citation>
    <scope>NUCLEOTIDE SEQUENCE</scope>
    <source>
        <strain evidence="2">Duluth1</strain>
        <tissue evidence="2">Whole animal</tissue>
    </source>
</reference>
<dbReference type="Proteomes" id="UP000828390">
    <property type="component" value="Unassembled WGS sequence"/>
</dbReference>
<protein>
    <submittedName>
        <fullName evidence="2">Uncharacterized protein</fullName>
    </submittedName>
</protein>
<dbReference type="PANTHER" id="PTHR12069">
    <property type="entry name" value="DNA-DIRECTED RNA POLYMERASES III 80 KDA POLYPEPTIDE RNA POLYMERASE III SUBUNIT 5"/>
    <property type="match status" value="1"/>
</dbReference>
<dbReference type="GO" id="GO:0005666">
    <property type="term" value="C:RNA polymerase III complex"/>
    <property type="evidence" value="ECO:0007669"/>
    <property type="project" value="TreeGrafter"/>
</dbReference>
<dbReference type="EMBL" id="JAIWYP010000002">
    <property type="protein sequence ID" value="KAH3862898.1"/>
    <property type="molecule type" value="Genomic_DNA"/>
</dbReference>
<evidence type="ECO:0000256" key="1">
    <source>
        <dbReference type="SAM" id="MobiDB-lite"/>
    </source>
</evidence>
<evidence type="ECO:0000313" key="2">
    <source>
        <dbReference type="EMBL" id="KAH3862898.1"/>
    </source>
</evidence>
<accession>A0A9D4LQJ2</accession>
<dbReference type="AlphaFoldDB" id="A0A9D4LQJ2"/>
<dbReference type="GO" id="GO:0042797">
    <property type="term" value="P:tRNA transcription by RNA polymerase III"/>
    <property type="evidence" value="ECO:0007669"/>
    <property type="project" value="TreeGrafter"/>
</dbReference>
<name>A0A9D4LQJ2_DREPO</name>
<dbReference type="PANTHER" id="PTHR12069:SF0">
    <property type="entry name" value="DNA-DIRECTED RNA POLYMERASE III SUBUNIT RPC5"/>
    <property type="match status" value="1"/>
</dbReference>
<comment type="caution">
    <text evidence="2">The sequence shown here is derived from an EMBL/GenBank/DDBJ whole genome shotgun (WGS) entry which is preliminary data.</text>
</comment>
<dbReference type="InterPro" id="IPR006886">
    <property type="entry name" value="RNA_pol_III_Rpc5"/>
</dbReference>
<sequence length="219" mass="24359">MDEEDPIEQEINVHLTKALADNLYLLQYPVRPSFMTYDSVELLSGKVKPGQSRLELEVALNTSSSHYCKSKGEQFALNVDGKIGEGASFFTSDKMDKQVLTSHPTGAQVGRYAVGYFKGGELFMSPVRAQLQMKPSFSYLDKSDTRAESKQAALEQGDSSQDEAEEEATAVTVTFARQSRMLPRRDVSLHSHISRGNRRRSPGCHYTIIMSIVRSLSVS</sequence>
<keyword evidence="3" id="KW-1185">Reference proteome</keyword>
<dbReference type="Pfam" id="PF04801">
    <property type="entry name" value="RPC5"/>
    <property type="match status" value="1"/>
</dbReference>
<reference evidence="2" key="1">
    <citation type="journal article" date="2019" name="bioRxiv">
        <title>The Genome of the Zebra Mussel, Dreissena polymorpha: A Resource for Invasive Species Research.</title>
        <authorList>
            <person name="McCartney M.A."/>
            <person name="Auch B."/>
            <person name="Kono T."/>
            <person name="Mallez S."/>
            <person name="Zhang Y."/>
            <person name="Obille A."/>
            <person name="Becker A."/>
            <person name="Abrahante J.E."/>
            <person name="Garbe J."/>
            <person name="Badalamenti J.P."/>
            <person name="Herman A."/>
            <person name="Mangelson H."/>
            <person name="Liachko I."/>
            <person name="Sullivan S."/>
            <person name="Sone E.D."/>
            <person name="Koren S."/>
            <person name="Silverstein K.A.T."/>
            <person name="Beckman K.B."/>
            <person name="Gohl D.M."/>
        </authorList>
    </citation>
    <scope>NUCLEOTIDE SEQUENCE</scope>
    <source>
        <strain evidence="2">Duluth1</strain>
        <tissue evidence="2">Whole animal</tissue>
    </source>
</reference>
<gene>
    <name evidence="2" type="ORF">DPMN_025873</name>
</gene>
<organism evidence="2 3">
    <name type="scientific">Dreissena polymorpha</name>
    <name type="common">Zebra mussel</name>
    <name type="synonym">Mytilus polymorpha</name>
    <dbReference type="NCBI Taxonomy" id="45954"/>
    <lineage>
        <taxon>Eukaryota</taxon>
        <taxon>Metazoa</taxon>
        <taxon>Spiralia</taxon>
        <taxon>Lophotrochozoa</taxon>
        <taxon>Mollusca</taxon>
        <taxon>Bivalvia</taxon>
        <taxon>Autobranchia</taxon>
        <taxon>Heteroconchia</taxon>
        <taxon>Euheterodonta</taxon>
        <taxon>Imparidentia</taxon>
        <taxon>Neoheterodontei</taxon>
        <taxon>Myida</taxon>
        <taxon>Dreissenoidea</taxon>
        <taxon>Dreissenidae</taxon>
        <taxon>Dreissena</taxon>
    </lineage>
</organism>
<proteinExistence type="predicted"/>